<dbReference type="AlphaFoldDB" id="A0A430BZ96"/>
<dbReference type="EMBL" id="QRAL01000006">
    <property type="protein sequence ID" value="RSU58026.1"/>
    <property type="molecule type" value="Genomic_DNA"/>
</dbReference>
<keyword evidence="1" id="KW-0472">Membrane</keyword>
<evidence type="ECO:0000313" key="2">
    <source>
        <dbReference type="EMBL" id="RSU58026.1"/>
    </source>
</evidence>
<dbReference type="Proteomes" id="UP000287401">
    <property type="component" value="Unassembled WGS sequence"/>
</dbReference>
<feature type="transmembrane region" description="Helical" evidence="1">
    <location>
        <begin position="7"/>
        <end position="27"/>
    </location>
</feature>
<evidence type="ECO:0000256" key="1">
    <source>
        <dbReference type="SAM" id="Phobius"/>
    </source>
</evidence>
<dbReference type="RefSeq" id="WP_125997828.1">
    <property type="nucleotide sequence ID" value="NZ_QRAL01000006.1"/>
</dbReference>
<comment type="caution">
    <text evidence="2">The sequence shown here is derived from an EMBL/GenBank/DDBJ whole genome shotgun (WGS) entry which is preliminary data.</text>
</comment>
<organism evidence="2 3">
    <name type="scientific">Sphingobium yanoikuyae</name>
    <name type="common">Sphingomonas yanoikuyae</name>
    <dbReference type="NCBI Taxonomy" id="13690"/>
    <lineage>
        <taxon>Bacteria</taxon>
        <taxon>Pseudomonadati</taxon>
        <taxon>Pseudomonadota</taxon>
        <taxon>Alphaproteobacteria</taxon>
        <taxon>Sphingomonadales</taxon>
        <taxon>Sphingomonadaceae</taxon>
        <taxon>Sphingobium</taxon>
    </lineage>
</organism>
<keyword evidence="1" id="KW-1133">Transmembrane helix</keyword>
<name>A0A430BZ96_SPHYA</name>
<evidence type="ECO:0000313" key="3">
    <source>
        <dbReference type="Proteomes" id="UP000287401"/>
    </source>
</evidence>
<feature type="transmembrane region" description="Helical" evidence="1">
    <location>
        <begin position="33"/>
        <end position="52"/>
    </location>
</feature>
<gene>
    <name evidence="2" type="ORF">DAH51_07220</name>
</gene>
<keyword evidence="1" id="KW-0812">Transmembrane</keyword>
<protein>
    <submittedName>
        <fullName evidence="2">Uncharacterized protein</fullName>
    </submittedName>
</protein>
<proteinExistence type="predicted"/>
<sequence>MTIKDFMVAIGDLPAWALLLVPCWPAVLIGIELAAQILFWLIGEFALAAFALGRRNAGEKGEAQ</sequence>
<reference evidence="2 3" key="1">
    <citation type="submission" date="2018-07" db="EMBL/GenBank/DDBJ databases">
        <title>Genomic and Epidemiologic Investigation of an Indolent Hospital Outbreak.</title>
        <authorList>
            <person name="Johnson R.C."/>
            <person name="Deming C."/>
            <person name="Conlan S."/>
            <person name="Zellmer C.J."/>
            <person name="Michelin A.V."/>
            <person name="Lee-Lin S."/>
            <person name="Thomas P.J."/>
            <person name="Park M."/>
            <person name="Weingarten R.A."/>
            <person name="Less J."/>
            <person name="Dekker J.P."/>
            <person name="Frank K.M."/>
            <person name="Musser K.A."/>
            <person name="Mcquiston J.R."/>
            <person name="Henderson D.K."/>
            <person name="Lau A.F."/>
            <person name="Palmore T.N."/>
            <person name="Segre J.A."/>
        </authorList>
    </citation>
    <scope>NUCLEOTIDE SEQUENCE [LARGE SCALE GENOMIC DNA]</scope>
    <source>
        <strain evidence="2 3">SK-NIH.Env6_1116</strain>
    </source>
</reference>
<accession>A0A430BZ96</accession>